<sequence precursor="true">MLTNISPSLRYVTALALIAALTLPFLTDNMFVVNLAVLMMIAIIFASAWNLLACSGQGSLGHAAFFGIGAYASTLVAVTLGITPFITIFMGAGVAAVIGILIGLTCVRLKEWFLAMVTFGFAIIVQTLVVSVLAPMTGGWDGIPSPRLVSPAIPGYQLIEYYAILLITIATIIAIWYIMRSKAGLAFLAIRENETEARAAGINPVRYRLIAFAISAFIAGIAGALQIHHIGYITPELFGVDNSFWPITYVILGGLGTIAGPVIGTVVLTVIWEGLKETGMTFARYVIIGIILILTIIFLPKGLVSLPEHLKEWKARKNGKTEILPSTGK</sequence>
<feature type="transmembrane region" description="Helical" evidence="6">
    <location>
        <begin position="32"/>
        <end position="52"/>
    </location>
</feature>
<dbReference type="FunCoup" id="L0HDE2">
    <property type="interactions" value="8"/>
</dbReference>
<evidence type="ECO:0000256" key="4">
    <source>
        <dbReference type="ARBA" id="ARBA00022989"/>
    </source>
</evidence>
<dbReference type="OrthoDB" id="30958at2157"/>
<dbReference type="KEGG" id="mfo:Metfor_1700"/>
<dbReference type="PANTHER" id="PTHR30482">
    <property type="entry name" value="HIGH-AFFINITY BRANCHED-CHAIN AMINO ACID TRANSPORT SYSTEM PERMEASE"/>
    <property type="match status" value="1"/>
</dbReference>
<dbReference type="GO" id="GO:0015658">
    <property type="term" value="F:branched-chain amino acid transmembrane transporter activity"/>
    <property type="evidence" value="ECO:0007669"/>
    <property type="project" value="InterPro"/>
</dbReference>
<dbReference type="RefSeq" id="WP_015285690.1">
    <property type="nucleotide sequence ID" value="NC_019943.1"/>
</dbReference>
<dbReference type="PANTHER" id="PTHR30482:SF10">
    <property type="entry name" value="HIGH-AFFINITY BRANCHED-CHAIN AMINO ACID TRANSPORT PROTEIN BRAE"/>
    <property type="match status" value="1"/>
</dbReference>
<dbReference type="AlphaFoldDB" id="L0HDE2"/>
<keyword evidence="5 6" id="KW-0472">Membrane</keyword>
<dbReference type="STRING" id="593750.Metfor_1700"/>
<feature type="transmembrane region" description="Helical" evidence="6">
    <location>
        <begin position="207"/>
        <end position="227"/>
    </location>
</feature>
<dbReference type="HOGENOM" id="CLU_031365_2_1_2"/>
<feature type="transmembrane region" description="Helical" evidence="6">
    <location>
        <begin position="247"/>
        <end position="270"/>
    </location>
</feature>
<proteinExistence type="predicted"/>
<evidence type="ECO:0000256" key="2">
    <source>
        <dbReference type="ARBA" id="ARBA00022475"/>
    </source>
</evidence>
<evidence type="ECO:0000256" key="6">
    <source>
        <dbReference type="SAM" id="Phobius"/>
    </source>
</evidence>
<keyword evidence="8" id="KW-1185">Reference proteome</keyword>
<evidence type="ECO:0000313" key="8">
    <source>
        <dbReference type="Proteomes" id="UP000010824"/>
    </source>
</evidence>
<dbReference type="Pfam" id="PF02653">
    <property type="entry name" value="BPD_transp_2"/>
    <property type="match status" value="1"/>
</dbReference>
<feature type="transmembrane region" description="Helical" evidence="6">
    <location>
        <begin position="158"/>
        <end position="178"/>
    </location>
</feature>
<accession>L0HDE2</accession>
<keyword evidence="3 6" id="KW-0812">Transmembrane</keyword>
<gene>
    <name evidence="7" type="ordered locus">Metfor_1700</name>
</gene>
<evidence type="ECO:0000313" key="7">
    <source>
        <dbReference type="EMBL" id="AGB02727.1"/>
    </source>
</evidence>
<feature type="transmembrane region" description="Helical" evidence="6">
    <location>
        <begin position="9"/>
        <end position="26"/>
    </location>
</feature>
<dbReference type="InterPro" id="IPR001851">
    <property type="entry name" value="ABC_transp_permease"/>
</dbReference>
<protein>
    <submittedName>
        <fullName evidence="7">ABC-type branched-chain amino acid transport system, permease component</fullName>
    </submittedName>
</protein>
<dbReference type="eggNOG" id="arCOG01274">
    <property type="taxonomic scope" value="Archaea"/>
</dbReference>
<evidence type="ECO:0000256" key="5">
    <source>
        <dbReference type="ARBA" id="ARBA00023136"/>
    </source>
</evidence>
<dbReference type="InterPro" id="IPR043428">
    <property type="entry name" value="LivM-like"/>
</dbReference>
<dbReference type="Proteomes" id="UP000010824">
    <property type="component" value="Chromosome"/>
</dbReference>
<feature type="transmembrane region" description="Helical" evidence="6">
    <location>
        <begin position="114"/>
        <end position="138"/>
    </location>
</feature>
<dbReference type="CDD" id="cd06581">
    <property type="entry name" value="TM_PBP1_LivM_like"/>
    <property type="match status" value="1"/>
</dbReference>
<feature type="transmembrane region" description="Helical" evidence="6">
    <location>
        <begin position="88"/>
        <end position="107"/>
    </location>
</feature>
<dbReference type="InParanoid" id="L0HDE2"/>
<reference evidence="8" key="1">
    <citation type="submission" date="2011-12" db="EMBL/GenBank/DDBJ databases">
        <title>Complete sequence of Methanoregula formicicum SMSP.</title>
        <authorList>
            <person name="Lucas S."/>
            <person name="Han J."/>
            <person name="Lapidus A."/>
            <person name="Cheng J.-F."/>
            <person name="Goodwin L."/>
            <person name="Pitluck S."/>
            <person name="Peters L."/>
            <person name="Ovchinnikova G."/>
            <person name="Teshima H."/>
            <person name="Detter J.C."/>
            <person name="Han C."/>
            <person name="Tapia R."/>
            <person name="Land M."/>
            <person name="Hauser L."/>
            <person name="Kyrpides N."/>
            <person name="Ivanova N."/>
            <person name="Pagani I."/>
            <person name="Imachi H."/>
            <person name="Tamaki H."/>
            <person name="Sekiguchi Y."/>
            <person name="Kamagata Y."/>
            <person name="Cadillo-Quiroz H."/>
            <person name="Zinder S."/>
            <person name="Liu W.-T."/>
            <person name="Woyke T."/>
        </authorList>
    </citation>
    <scope>NUCLEOTIDE SEQUENCE [LARGE SCALE GENOMIC DNA]</scope>
    <source>
        <strain evidence="8">DSM 22288 / NBRC 105244 / SMSP</strain>
    </source>
</reference>
<feature type="transmembrane region" description="Helical" evidence="6">
    <location>
        <begin position="64"/>
        <end position="82"/>
    </location>
</feature>
<comment type="subcellular location">
    <subcellularLocation>
        <location evidence="1">Cell membrane</location>
        <topology evidence="1">Multi-pass membrane protein</topology>
    </subcellularLocation>
</comment>
<dbReference type="GO" id="GO:0005886">
    <property type="term" value="C:plasma membrane"/>
    <property type="evidence" value="ECO:0007669"/>
    <property type="project" value="UniProtKB-SubCell"/>
</dbReference>
<keyword evidence="4 6" id="KW-1133">Transmembrane helix</keyword>
<feature type="transmembrane region" description="Helical" evidence="6">
    <location>
        <begin position="282"/>
        <end position="300"/>
    </location>
</feature>
<evidence type="ECO:0000256" key="3">
    <source>
        <dbReference type="ARBA" id="ARBA00022692"/>
    </source>
</evidence>
<dbReference type="GeneID" id="14308089"/>
<evidence type="ECO:0000256" key="1">
    <source>
        <dbReference type="ARBA" id="ARBA00004651"/>
    </source>
</evidence>
<dbReference type="EMBL" id="CP003167">
    <property type="protein sequence ID" value="AGB02727.1"/>
    <property type="molecule type" value="Genomic_DNA"/>
</dbReference>
<reference evidence="7 8" key="2">
    <citation type="journal article" date="2014" name="Genome Announc.">
        <title>Complete Genome Sequence of Methanoregula formicica SMSPT, a Mesophilic Hydrogenotrophic Methanogen Isolated from a Methanogenic Upflow Anaerobic Sludge Blanket Reactor.</title>
        <authorList>
            <person name="Yamamoto K."/>
            <person name="Tamaki H."/>
            <person name="Cadillo-Quiroz H."/>
            <person name="Imachi H."/>
            <person name="Kyrpides N."/>
            <person name="Woyke T."/>
            <person name="Goodwin L."/>
            <person name="Zinder S.H."/>
            <person name="Kamagata Y."/>
            <person name="Liu W.T."/>
        </authorList>
    </citation>
    <scope>NUCLEOTIDE SEQUENCE [LARGE SCALE GENOMIC DNA]</scope>
    <source>
        <strain evidence="8">DSM 22288 / NBRC 105244 / SMSP</strain>
    </source>
</reference>
<organism evidence="7 8">
    <name type="scientific">Methanoregula formicica (strain DSM 22288 / NBRC 105244 / SMSP)</name>
    <dbReference type="NCBI Taxonomy" id="593750"/>
    <lineage>
        <taxon>Archaea</taxon>
        <taxon>Methanobacteriati</taxon>
        <taxon>Methanobacteriota</taxon>
        <taxon>Stenosarchaea group</taxon>
        <taxon>Methanomicrobia</taxon>
        <taxon>Methanomicrobiales</taxon>
        <taxon>Methanoregulaceae</taxon>
        <taxon>Methanoregula</taxon>
    </lineage>
</organism>
<name>L0HDE2_METFS</name>
<keyword evidence="2" id="KW-1003">Cell membrane</keyword>